<gene>
    <name evidence="4" type="ORF">HU200_033353</name>
</gene>
<dbReference type="InterPro" id="IPR023213">
    <property type="entry name" value="CAT-like_dom_sf"/>
</dbReference>
<reference evidence="4" key="1">
    <citation type="submission" date="2020-07" db="EMBL/GenBank/DDBJ databases">
        <title>Genome sequence and genetic diversity analysis of an under-domesticated orphan crop, white fonio (Digitaria exilis).</title>
        <authorList>
            <person name="Bennetzen J.L."/>
            <person name="Chen S."/>
            <person name="Ma X."/>
            <person name="Wang X."/>
            <person name="Yssel A.E.J."/>
            <person name="Chaluvadi S.R."/>
            <person name="Johnson M."/>
            <person name="Gangashetty P."/>
            <person name="Hamidou F."/>
            <person name="Sanogo M.D."/>
            <person name="Zwaenepoel A."/>
            <person name="Wallace J."/>
            <person name="Van De Peer Y."/>
            <person name="Van Deynze A."/>
        </authorList>
    </citation>
    <scope>NUCLEOTIDE SEQUENCE</scope>
    <source>
        <tissue evidence="4">Leaves</tissue>
    </source>
</reference>
<organism evidence="4 5">
    <name type="scientific">Digitaria exilis</name>
    <dbReference type="NCBI Taxonomy" id="1010633"/>
    <lineage>
        <taxon>Eukaryota</taxon>
        <taxon>Viridiplantae</taxon>
        <taxon>Streptophyta</taxon>
        <taxon>Embryophyta</taxon>
        <taxon>Tracheophyta</taxon>
        <taxon>Spermatophyta</taxon>
        <taxon>Magnoliopsida</taxon>
        <taxon>Liliopsida</taxon>
        <taxon>Poales</taxon>
        <taxon>Poaceae</taxon>
        <taxon>PACMAD clade</taxon>
        <taxon>Panicoideae</taxon>
        <taxon>Panicodae</taxon>
        <taxon>Paniceae</taxon>
        <taxon>Anthephorinae</taxon>
        <taxon>Digitaria</taxon>
    </lineage>
</organism>
<dbReference type="GO" id="GO:0016747">
    <property type="term" value="F:acyltransferase activity, transferring groups other than amino-acyl groups"/>
    <property type="evidence" value="ECO:0007669"/>
    <property type="project" value="UniProtKB-ARBA"/>
</dbReference>
<evidence type="ECO:0000256" key="1">
    <source>
        <dbReference type="ARBA" id="ARBA00022679"/>
    </source>
</evidence>
<keyword evidence="2" id="KW-0012">Acyltransferase</keyword>
<evidence type="ECO:0000313" key="4">
    <source>
        <dbReference type="EMBL" id="KAF8702014.1"/>
    </source>
</evidence>
<dbReference type="InterPro" id="IPR051504">
    <property type="entry name" value="Plant_metabolite_acyltrans"/>
</dbReference>
<dbReference type="Proteomes" id="UP000636709">
    <property type="component" value="Unassembled WGS sequence"/>
</dbReference>
<accession>A0A835BLX0</accession>
<dbReference type="Gene3D" id="3.30.559.10">
    <property type="entry name" value="Chloramphenicol acetyltransferase-like domain"/>
    <property type="match status" value="1"/>
</dbReference>
<dbReference type="OrthoDB" id="694216at2759"/>
<evidence type="ECO:0000256" key="3">
    <source>
        <dbReference type="SAM" id="MobiDB-lite"/>
    </source>
</evidence>
<evidence type="ECO:0000256" key="2">
    <source>
        <dbReference type="ARBA" id="ARBA00023315"/>
    </source>
</evidence>
<name>A0A835BLX0_9POAL</name>
<evidence type="ECO:0000313" key="5">
    <source>
        <dbReference type="Proteomes" id="UP000636709"/>
    </source>
</evidence>
<sequence length="396" mass="42433">MAPAEQRRTPTPPRHLLVVSVSSTPPLVPPSPTGSPPPECSLQLTIYDTFWFPIPPVERLFLYRLTPNTDRPGDGVAFTVAEYNGGGADDSIFDGVATDDPRVVTGIAPLAMLMLLPGLRQPSASPCTTPPSMARPPRTSSTPGRWPPPCHRPEPPPRRLVPTSRRHEMPAGQLLATFTLSRDDIERVKAAVAAKAARRGVTQLPQCTSLVATLGFPKRRRAPPPRTPAASTDGGGRICLLFSIDHRLRMNTPLHSNYLGNCVGPALAVAPKAALAGAGKGGLLAACAIDEAVSPVRTCSMGAWTDKLREVAVRPTRWAFHVYEMDLGFGTPAKVDIVSVARTGALAVAESRRGDGRMEVGVPLPPDDMERFRICFADAIAGLHARRVDMIDREAA</sequence>
<dbReference type="PANTHER" id="PTHR31625">
    <property type="match status" value="1"/>
</dbReference>
<proteinExistence type="predicted"/>
<protein>
    <submittedName>
        <fullName evidence="4">Uncharacterized protein</fullName>
    </submittedName>
</protein>
<feature type="region of interest" description="Disordered" evidence="3">
    <location>
        <begin position="123"/>
        <end position="160"/>
    </location>
</feature>
<keyword evidence="5" id="KW-1185">Reference proteome</keyword>
<dbReference type="EMBL" id="JACEFO010001795">
    <property type="protein sequence ID" value="KAF8702014.1"/>
    <property type="molecule type" value="Genomic_DNA"/>
</dbReference>
<dbReference type="AlphaFoldDB" id="A0A835BLX0"/>
<comment type="caution">
    <text evidence="4">The sequence shown here is derived from an EMBL/GenBank/DDBJ whole genome shotgun (WGS) entry which is preliminary data.</text>
</comment>
<keyword evidence="1" id="KW-0808">Transferase</keyword>